<dbReference type="GeneID" id="111250152"/>
<feature type="region of interest" description="Disordered" evidence="7">
    <location>
        <begin position="1"/>
        <end position="33"/>
    </location>
</feature>
<name>A0A7M7K2K1_VARDE</name>
<dbReference type="GO" id="GO:0000981">
    <property type="term" value="F:DNA-binding transcription factor activity, RNA polymerase II-specific"/>
    <property type="evidence" value="ECO:0007669"/>
    <property type="project" value="TreeGrafter"/>
</dbReference>
<dbReference type="OMA" id="XANVRER"/>
<dbReference type="InterPro" id="IPR050283">
    <property type="entry name" value="E-box_TF_Regulators"/>
</dbReference>
<evidence type="ECO:0000313" key="9">
    <source>
        <dbReference type="EnsemblMetazoa" id="XP_022660667"/>
    </source>
</evidence>
<reference evidence="9" key="1">
    <citation type="submission" date="2021-01" db="UniProtKB">
        <authorList>
            <consortium name="EnsemblMetazoa"/>
        </authorList>
    </citation>
    <scope>IDENTIFICATION</scope>
</reference>
<dbReference type="EnsemblMetazoa" id="XM_022804932">
    <property type="protein sequence ID" value="XP_022660667"/>
    <property type="gene ID" value="LOC111250152"/>
</dbReference>
<dbReference type="InterPro" id="IPR011598">
    <property type="entry name" value="bHLH_dom"/>
</dbReference>
<dbReference type="PROSITE" id="PS50888">
    <property type="entry name" value="BHLH"/>
    <property type="match status" value="1"/>
</dbReference>
<dbReference type="Gene3D" id="4.10.280.10">
    <property type="entry name" value="Helix-loop-helix DNA-binding domain"/>
    <property type="match status" value="1"/>
</dbReference>
<dbReference type="SMART" id="SM00353">
    <property type="entry name" value="HLH"/>
    <property type="match status" value="1"/>
</dbReference>
<dbReference type="PANTHER" id="PTHR23349">
    <property type="entry name" value="BASIC HELIX-LOOP-HELIX TRANSCRIPTION FACTOR, TWIST"/>
    <property type="match status" value="1"/>
</dbReference>
<dbReference type="AlphaFoldDB" id="A0A7M7K2K1"/>
<keyword evidence="2" id="KW-0221">Differentiation</keyword>
<evidence type="ECO:0000256" key="6">
    <source>
        <dbReference type="ARBA" id="ARBA00023242"/>
    </source>
</evidence>
<feature type="compositionally biased region" description="Low complexity" evidence="7">
    <location>
        <begin position="215"/>
        <end position="226"/>
    </location>
</feature>
<feature type="domain" description="BHLH" evidence="8">
    <location>
        <begin position="112"/>
        <end position="163"/>
    </location>
</feature>
<keyword evidence="10" id="KW-1185">Reference proteome</keyword>
<keyword evidence="1" id="KW-0217">Developmental protein</keyword>
<sequence length="233" mass="26126">MMEESFPVPVQHSDSSGMGTATTANASLAMPPHHSSTMSIAGFYGQEDDDGLVGGGCIDMDMVPESTSVLSSVTQNRRKPRGVGGAKRKCPEDDPNEASRRKRQQTSQDIQNQRHLANVRERQRTQSLNERFARLRRIVPTMPSDKMSKIHTLRLATYYIHFLSQMLDGQNSMIDQVETVDTAAFVHQLRYAFSVWRMGTTLHTPLEMNNNTPNESGSHQSSSSEQPYNNPYH</sequence>
<evidence type="ECO:0000256" key="5">
    <source>
        <dbReference type="ARBA" id="ARBA00023163"/>
    </source>
</evidence>
<keyword evidence="4" id="KW-0238">DNA-binding</keyword>
<dbReference type="Pfam" id="PF00010">
    <property type="entry name" value="HLH"/>
    <property type="match status" value="1"/>
</dbReference>
<dbReference type="RefSeq" id="XP_022660667.1">
    <property type="nucleotide sequence ID" value="XM_022804932.1"/>
</dbReference>
<feature type="region of interest" description="Disordered" evidence="7">
    <location>
        <begin position="206"/>
        <end position="233"/>
    </location>
</feature>
<organism evidence="9 10">
    <name type="scientific">Varroa destructor</name>
    <name type="common">Honeybee mite</name>
    <dbReference type="NCBI Taxonomy" id="109461"/>
    <lineage>
        <taxon>Eukaryota</taxon>
        <taxon>Metazoa</taxon>
        <taxon>Ecdysozoa</taxon>
        <taxon>Arthropoda</taxon>
        <taxon>Chelicerata</taxon>
        <taxon>Arachnida</taxon>
        <taxon>Acari</taxon>
        <taxon>Parasitiformes</taxon>
        <taxon>Mesostigmata</taxon>
        <taxon>Gamasina</taxon>
        <taxon>Dermanyssoidea</taxon>
        <taxon>Varroidae</taxon>
        <taxon>Varroa</taxon>
    </lineage>
</organism>
<proteinExistence type="predicted"/>
<keyword evidence="5" id="KW-0804">Transcription</keyword>
<dbReference type="GO" id="GO:0000977">
    <property type="term" value="F:RNA polymerase II transcription regulatory region sequence-specific DNA binding"/>
    <property type="evidence" value="ECO:0007669"/>
    <property type="project" value="TreeGrafter"/>
</dbReference>
<evidence type="ECO:0000256" key="3">
    <source>
        <dbReference type="ARBA" id="ARBA00023015"/>
    </source>
</evidence>
<dbReference type="GO" id="GO:0030154">
    <property type="term" value="P:cell differentiation"/>
    <property type="evidence" value="ECO:0007669"/>
    <property type="project" value="UniProtKB-KW"/>
</dbReference>
<evidence type="ECO:0000256" key="7">
    <source>
        <dbReference type="SAM" id="MobiDB-lite"/>
    </source>
</evidence>
<evidence type="ECO:0000313" key="10">
    <source>
        <dbReference type="Proteomes" id="UP000594260"/>
    </source>
</evidence>
<dbReference type="InterPro" id="IPR036638">
    <property type="entry name" value="HLH_DNA-bd_sf"/>
</dbReference>
<feature type="region of interest" description="Disordered" evidence="7">
    <location>
        <begin position="68"/>
        <end position="128"/>
    </location>
</feature>
<protein>
    <recommendedName>
        <fullName evidence="8">BHLH domain-containing protein</fullName>
    </recommendedName>
</protein>
<evidence type="ECO:0000256" key="4">
    <source>
        <dbReference type="ARBA" id="ARBA00023125"/>
    </source>
</evidence>
<dbReference type="InParanoid" id="A0A7M7K2K1"/>
<feature type="compositionally biased region" description="Polar residues" evidence="7">
    <location>
        <begin position="12"/>
        <end position="26"/>
    </location>
</feature>
<feature type="compositionally biased region" description="Polar residues" evidence="7">
    <location>
        <begin position="105"/>
        <end position="115"/>
    </location>
</feature>
<dbReference type="Proteomes" id="UP000594260">
    <property type="component" value="Unplaced"/>
</dbReference>
<dbReference type="GO" id="GO:0046983">
    <property type="term" value="F:protein dimerization activity"/>
    <property type="evidence" value="ECO:0007669"/>
    <property type="project" value="InterPro"/>
</dbReference>
<keyword evidence="3" id="KW-0805">Transcription regulation</keyword>
<accession>A0A7M7K2K1</accession>
<dbReference type="KEGG" id="vde:111250152"/>
<dbReference type="OrthoDB" id="8583783at2759"/>
<evidence type="ECO:0000256" key="1">
    <source>
        <dbReference type="ARBA" id="ARBA00022473"/>
    </source>
</evidence>
<evidence type="ECO:0000259" key="8">
    <source>
        <dbReference type="PROSITE" id="PS50888"/>
    </source>
</evidence>
<keyword evidence="6" id="KW-0539">Nucleus</keyword>
<dbReference type="PANTHER" id="PTHR23349:SF50">
    <property type="entry name" value="PROTEIN TWIST"/>
    <property type="match status" value="1"/>
</dbReference>
<dbReference type="SUPFAM" id="SSF47459">
    <property type="entry name" value="HLH, helix-loop-helix DNA-binding domain"/>
    <property type="match status" value="1"/>
</dbReference>
<evidence type="ECO:0000256" key="2">
    <source>
        <dbReference type="ARBA" id="ARBA00022782"/>
    </source>
</evidence>